<evidence type="ECO:0000313" key="1">
    <source>
        <dbReference type="EMBL" id="KVH97745.1"/>
    </source>
</evidence>
<comment type="caution">
    <text evidence="1">The sequence shown here is derived from an EMBL/GenBank/DDBJ whole genome shotgun (WGS) entry which is preliminary data.</text>
</comment>
<dbReference type="Proteomes" id="UP000243975">
    <property type="component" value="Unassembled WGS sequence"/>
</dbReference>
<name>A0A103XVP3_CYNCS</name>
<organism evidence="1 2">
    <name type="scientific">Cynara cardunculus var. scolymus</name>
    <name type="common">Globe artichoke</name>
    <name type="synonym">Cynara scolymus</name>
    <dbReference type="NCBI Taxonomy" id="59895"/>
    <lineage>
        <taxon>Eukaryota</taxon>
        <taxon>Viridiplantae</taxon>
        <taxon>Streptophyta</taxon>
        <taxon>Embryophyta</taxon>
        <taxon>Tracheophyta</taxon>
        <taxon>Spermatophyta</taxon>
        <taxon>Magnoliopsida</taxon>
        <taxon>eudicotyledons</taxon>
        <taxon>Gunneridae</taxon>
        <taxon>Pentapetalae</taxon>
        <taxon>asterids</taxon>
        <taxon>campanulids</taxon>
        <taxon>Asterales</taxon>
        <taxon>Asteraceae</taxon>
        <taxon>Carduoideae</taxon>
        <taxon>Cardueae</taxon>
        <taxon>Carduinae</taxon>
        <taxon>Cynara</taxon>
    </lineage>
</organism>
<reference evidence="1 2" key="1">
    <citation type="journal article" date="2016" name="Sci. Rep.">
        <title>The genome sequence of the outbreeding globe artichoke constructed de novo incorporating a phase-aware low-pass sequencing strategy of F1 progeny.</title>
        <authorList>
            <person name="Scaglione D."/>
            <person name="Reyes-Chin-Wo S."/>
            <person name="Acquadro A."/>
            <person name="Froenicke L."/>
            <person name="Portis E."/>
            <person name="Beitel C."/>
            <person name="Tirone M."/>
            <person name="Mauro R."/>
            <person name="Lo Monaco A."/>
            <person name="Mauromicale G."/>
            <person name="Faccioli P."/>
            <person name="Cattivelli L."/>
            <person name="Rieseberg L."/>
            <person name="Michelmore R."/>
            <person name="Lanteri S."/>
        </authorList>
    </citation>
    <scope>NUCLEOTIDE SEQUENCE [LARGE SCALE GENOMIC DNA]</scope>
    <source>
        <strain evidence="1">2C</strain>
    </source>
</reference>
<dbReference type="Gramene" id="KVH97745">
    <property type="protein sequence ID" value="KVH97745"/>
    <property type="gene ID" value="Ccrd_000144"/>
</dbReference>
<dbReference type="AlphaFoldDB" id="A0A103XVP3"/>
<proteinExistence type="predicted"/>
<sequence length="213" mass="23648">MIEKPVTLAVTTLHAMLASLEAYPFGSVALLDLPFETCRARNELFPLVEKVSISNKSELASLAASLPSALFEIPMLDELRSSWKLFIHGTLEVLFGPKNPDFSIFHLLFRVDLQRLNEVNVTKLKNNPLTRLQIEDLDTIKSNSHFIVPAVPKITLVRVAESSTSTSNSWRQSFLLPFGSSTPSSQSFEIPFPYGTCRKNTSISTIDGSPVPR</sequence>
<evidence type="ECO:0000313" key="2">
    <source>
        <dbReference type="Proteomes" id="UP000243975"/>
    </source>
</evidence>
<accession>A0A103XVP3</accession>
<keyword evidence="2" id="KW-1185">Reference proteome</keyword>
<gene>
    <name evidence="1" type="ORF">Ccrd_000144</name>
</gene>
<dbReference type="EMBL" id="LEKV01003819">
    <property type="protein sequence ID" value="KVH97745.1"/>
    <property type="molecule type" value="Genomic_DNA"/>
</dbReference>
<protein>
    <submittedName>
        <fullName evidence="1">Uncharacterized protein</fullName>
    </submittedName>
</protein>